<dbReference type="Pfam" id="PF06876">
    <property type="entry name" value="SCRL"/>
    <property type="match status" value="1"/>
</dbReference>
<sequence length="83" mass="9414">MKSATLFMVAYVFMLIFLSRHVKDLEAVNVNCTKTRTFRGPCPIRNGGSLCAAQLSNRKYLVQPFLCRCASHEDSRTCYCQVC</sequence>
<dbReference type="EMBL" id="KJ772406">
    <property type="protein sequence ID" value="AID21649.1"/>
    <property type="molecule type" value="Genomic_DNA"/>
</dbReference>
<dbReference type="AlphaFoldDB" id="A0A068CLT8"/>
<evidence type="ECO:0000313" key="8">
    <source>
        <dbReference type="EMBL" id="QES86431.1"/>
    </source>
</evidence>
<keyword evidence="4 6" id="KW-0732">Signal</keyword>
<evidence type="ECO:0000256" key="6">
    <source>
        <dbReference type="SAM" id="SignalP"/>
    </source>
</evidence>
<proteinExistence type="inferred from homology"/>
<reference evidence="7" key="1">
    <citation type="journal article" date="2012" name="PLoS Genet.">
        <title>Contrasted patterns of molecular evolution in dominant and recessive self-incompatibility haplotypes in Arabidopsis.</title>
        <authorList>
            <person name="Goubet P.M."/>
            <person name="Berges H."/>
            <person name="Bellec A."/>
            <person name="Prat E."/>
            <person name="Helmstetter N."/>
            <person name="Mangenot S."/>
            <person name="Gallina S."/>
            <person name="Holl A.C."/>
            <person name="Fobis-Loisy I."/>
            <person name="Vekemans X."/>
            <person name="Castric V."/>
        </authorList>
    </citation>
    <scope>NUCLEOTIDE SEQUENCE</scope>
</reference>
<evidence type="ECO:0000313" key="7">
    <source>
        <dbReference type="EMBL" id="AID21649.1"/>
    </source>
</evidence>
<dbReference type="InterPro" id="IPR010682">
    <property type="entry name" value="SCRL"/>
</dbReference>
<dbReference type="PANTHER" id="PTHR34450:SF9">
    <property type="entry name" value="DEFENSIN-LIKE PROTEIN 242-RELATED"/>
    <property type="match status" value="1"/>
</dbReference>
<gene>
    <name evidence="7" type="primary">SCR</name>
    <name evidence="8" type="synonym">SCR14</name>
</gene>
<comment type="similarity">
    <text evidence="2">Belongs to the DEFL family.</text>
</comment>
<organism evidence="7">
    <name type="scientific">Arabidopsis lyrata</name>
    <name type="common">Lyre-leaved rock-cress</name>
    <name type="synonym">Arabis lyrata</name>
    <dbReference type="NCBI Taxonomy" id="59689"/>
    <lineage>
        <taxon>Eukaryota</taxon>
        <taxon>Viridiplantae</taxon>
        <taxon>Streptophyta</taxon>
        <taxon>Embryophyta</taxon>
        <taxon>Tracheophyta</taxon>
        <taxon>Spermatophyta</taxon>
        <taxon>Magnoliopsida</taxon>
        <taxon>eudicotyledons</taxon>
        <taxon>Gunneridae</taxon>
        <taxon>Pentapetalae</taxon>
        <taxon>rosids</taxon>
        <taxon>malvids</taxon>
        <taxon>Brassicales</taxon>
        <taxon>Brassicaceae</taxon>
        <taxon>Camelineae</taxon>
        <taxon>Arabidopsis</taxon>
    </lineage>
</organism>
<dbReference type="GO" id="GO:0007165">
    <property type="term" value="P:signal transduction"/>
    <property type="evidence" value="ECO:0007669"/>
    <property type="project" value="InterPro"/>
</dbReference>
<dbReference type="GO" id="GO:0005576">
    <property type="term" value="C:extracellular region"/>
    <property type="evidence" value="ECO:0007669"/>
    <property type="project" value="UniProtKB-SubCell"/>
</dbReference>
<evidence type="ECO:0000256" key="5">
    <source>
        <dbReference type="ARBA" id="ARBA00023157"/>
    </source>
</evidence>
<evidence type="ECO:0000256" key="1">
    <source>
        <dbReference type="ARBA" id="ARBA00004613"/>
    </source>
</evidence>
<evidence type="ECO:0000256" key="3">
    <source>
        <dbReference type="ARBA" id="ARBA00022525"/>
    </source>
</evidence>
<dbReference type="EMBL" id="MH680584">
    <property type="protein sequence ID" value="QES86431.1"/>
    <property type="molecule type" value="Genomic_DNA"/>
</dbReference>
<accession>A0A068CLT8</accession>
<comment type="subcellular location">
    <subcellularLocation>
        <location evidence="1">Secreted</location>
    </subcellularLocation>
</comment>
<evidence type="ECO:0000256" key="2">
    <source>
        <dbReference type="ARBA" id="ARBA00006722"/>
    </source>
</evidence>
<keyword evidence="5" id="KW-1015">Disulfide bond</keyword>
<protein>
    <submittedName>
        <fullName evidence="8">SCR14</fullName>
    </submittedName>
    <submittedName>
        <fullName evidence="7">SCRp</fullName>
    </submittedName>
</protein>
<reference evidence="7" key="2">
    <citation type="submission" date="2014-05" db="EMBL/GenBank/DDBJ databases">
        <authorList>
            <person name="Castric V."/>
        </authorList>
    </citation>
    <scope>NUCLEOTIDE SEQUENCE</scope>
</reference>
<feature type="signal peptide" evidence="6">
    <location>
        <begin position="1"/>
        <end position="27"/>
    </location>
</feature>
<reference evidence="8" key="3">
    <citation type="submission" date="2018-07" db="EMBL/GenBank/DDBJ databases">
        <title>The novel signature of pollination revealed by SNP-based transcriptomic analysis.</title>
        <authorList>
            <person name="Kodera C."/>
            <person name="Just J."/>
            <person name="Da Rocha M."/>
            <person name="Larrieu A."/>
            <person name="Riglet L."/>
            <person name="Legrand J."/>
            <person name="Rozier F."/>
            <person name="Gaude T."/>
            <person name="Fobis-Loisy I."/>
        </authorList>
    </citation>
    <scope>NUCLEOTIDE SEQUENCE</scope>
    <source>
        <strain evidence="8">S14</strain>
    </source>
</reference>
<name>A0A068CLT8_ARALY</name>
<evidence type="ECO:0000256" key="4">
    <source>
        <dbReference type="ARBA" id="ARBA00022729"/>
    </source>
</evidence>
<keyword evidence="3" id="KW-0964">Secreted</keyword>
<dbReference type="PANTHER" id="PTHR34450">
    <property type="entry name" value="DEFENSIN-LIKE PROTEIN 245-RELATED"/>
    <property type="match status" value="1"/>
</dbReference>
<feature type="chain" id="PRO_5035983938" evidence="6">
    <location>
        <begin position="28"/>
        <end position="83"/>
    </location>
</feature>